<dbReference type="SUPFAM" id="SSF53335">
    <property type="entry name" value="S-adenosyl-L-methionine-dependent methyltransferases"/>
    <property type="match status" value="1"/>
</dbReference>
<sequence>MDRHRVRQLVLEAAKARANAALTLEGGKCNKELFAPFSPSPTAVIDAVWRKIEDNHVGLTSQDLLVDLGCGDGRWLVSGVQKFNCKALGVELDENLVHRATQEVKNLNLQDKIQVELGDVMEADISSAKLVIVYAFAESLSGIAERLRMQLKDDANVLSIGVSWLNWGQYCK</sequence>
<dbReference type="GO" id="GO:1905706">
    <property type="term" value="P:regulation of mitochondrial ATP synthesis coupled proton transport"/>
    <property type="evidence" value="ECO:0007669"/>
    <property type="project" value="TreeGrafter"/>
</dbReference>
<evidence type="ECO:0000256" key="1">
    <source>
        <dbReference type="ARBA" id="ARBA00010633"/>
    </source>
</evidence>
<dbReference type="Gene3D" id="3.40.50.150">
    <property type="entry name" value="Vaccinia Virus protein VP39"/>
    <property type="match status" value="1"/>
</dbReference>
<dbReference type="CDD" id="cd02440">
    <property type="entry name" value="AdoMet_MTases"/>
    <property type="match status" value="1"/>
</dbReference>
<dbReference type="Proteomes" id="UP001259832">
    <property type="component" value="Unassembled WGS sequence"/>
</dbReference>
<dbReference type="InterPro" id="IPR026170">
    <property type="entry name" value="FAM173A/B"/>
</dbReference>
<evidence type="ECO:0000256" key="3">
    <source>
        <dbReference type="ARBA" id="ARBA00022679"/>
    </source>
</evidence>
<organism evidence="6 7">
    <name type="scientific">Phytophthora citrophthora</name>
    <dbReference type="NCBI Taxonomy" id="4793"/>
    <lineage>
        <taxon>Eukaryota</taxon>
        <taxon>Sar</taxon>
        <taxon>Stramenopiles</taxon>
        <taxon>Oomycota</taxon>
        <taxon>Peronosporomycetes</taxon>
        <taxon>Peronosporales</taxon>
        <taxon>Peronosporaceae</taxon>
        <taxon>Phytophthora</taxon>
    </lineage>
</organism>
<gene>
    <name evidence="6" type="ORF">P3T76_006402</name>
</gene>
<protein>
    <submittedName>
        <fullName evidence="6">Protein-lysine N-methyltransferase</fullName>
    </submittedName>
</protein>
<proteinExistence type="inferred from homology"/>
<dbReference type="GO" id="GO:0032259">
    <property type="term" value="P:methylation"/>
    <property type="evidence" value="ECO:0007669"/>
    <property type="project" value="UniProtKB-KW"/>
</dbReference>
<dbReference type="AlphaFoldDB" id="A0AAD9LM97"/>
<evidence type="ECO:0000313" key="7">
    <source>
        <dbReference type="Proteomes" id="UP001259832"/>
    </source>
</evidence>
<evidence type="ECO:0000256" key="2">
    <source>
        <dbReference type="ARBA" id="ARBA00022603"/>
    </source>
</evidence>
<comment type="caution">
    <text evidence="6">The sequence shown here is derived from an EMBL/GenBank/DDBJ whole genome shotgun (WGS) entry which is preliminary data.</text>
</comment>
<dbReference type="GO" id="GO:0016279">
    <property type="term" value="F:protein-lysine N-methyltransferase activity"/>
    <property type="evidence" value="ECO:0007669"/>
    <property type="project" value="InterPro"/>
</dbReference>
<dbReference type="EMBL" id="JASMQC010000010">
    <property type="protein sequence ID" value="KAK1942080.1"/>
    <property type="molecule type" value="Genomic_DNA"/>
</dbReference>
<dbReference type="InterPro" id="IPR029063">
    <property type="entry name" value="SAM-dependent_MTases_sf"/>
</dbReference>
<dbReference type="PANTHER" id="PTHR13610">
    <property type="entry name" value="METHYLTRANSFERASE DOMAIN-CONTAINING PROTEIN"/>
    <property type="match status" value="1"/>
</dbReference>
<evidence type="ECO:0000256" key="4">
    <source>
        <dbReference type="ARBA" id="ARBA00022691"/>
    </source>
</evidence>
<keyword evidence="7" id="KW-1185">Reference proteome</keyword>
<comment type="similarity">
    <text evidence="1">Belongs to the ANT/ATPSC lysine N-methyltransferase family.</text>
</comment>
<keyword evidence="2" id="KW-0489">Methyltransferase</keyword>
<dbReference type="Pfam" id="PF13649">
    <property type="entry name" value="Methyltransf_25"/>
    <property type="match status" value="1"/>
</dbReference>
<dbReference type="PANTHER" id="PTHR13610:SF11">
    <property type="entry name" value="METHYLTRANSFERASE DOMAIN-CONTAINING PROTEIN"/>
    <property type="match status" value="1"/>
</dbReference>
<evidence type="ECO:0000259" key="5">
    <source>
        <dbReference type="Pfam" id="PF13649"/>
    </source>
</evidence>
<dbReference type="InterPro" id="IPR041698">
    <property type="entry name" value="Methyltransf_25"/>
</dbReference>
<keyword evidence="4" id="KW-0949">S-adenosyl-L-methionine</keyword>
<feature type="domain" description="Methyltransferase" evidence="5">
    <location>
        <begin position="66"/>
        <end position="143"/>
    </location>
</feature>
<keyword evidence="3" id="KW-0808">Transferase</keyword>
<evidence type="ECO:0000313" key="6">
    <source>
        <dbReference type="EMBL" id="KAK1942080.1"/>
    </source>
</evidence>
<dbReference type="GO" id="GO:0005739">
    <property type="term" value="C:mitochondrion"/>
    <property type="evidence" value="ECO:0007669"/>
    <property type="project" value="TreeGrafter"/>
</dbReference>
<accession>A0AAD9LM97</accession>
<name>A0AAD9LM97_9STRA</name>
<reference evidence="6" key="1">
    <citation type="submission" date="2023-08" db="EMBL/GenBank/DDBJ databases">
        <title>Reference Genome Resource for the Citrus Pathogen Phytophthora citrophthora.</title>
        <authorList>
            <person name="Moller H."/>
            <person name="Coetzee B."/>
            <person name="Rose L.J."/>
            <person name="Van Niekerk J.M."/>
        </authorList>
    </citation>
    <scope>NUCLEOTIDE SEQUENCE</scope>
    <source>
        <strain evidence="6">STE-U-9442</strain>
    </source>
</reference>